<evidence type="ECO:0000313" key="1">
    <source>
        <dbReference type="EMBL" id="MFB9104483.1"/>
    </source>
</evidence>
<dbReference type="SUPFAM" id="SSF46458">
    <property type="entry name" value="Globin-like"/>
    <property type="match status" value="1"/>
</dbReference>
<evidence type="ECO:0000313" key="2">
    <source>
        <dbReference type="Proteomes" id="UP001589590"/>
    </source>
</evidence>
<proteinExistence type="predicted"/>
<accession>A0ABV5GXY0</accession>
<reference evidence="1 2" key="1">
    <citation type="submission" date="2024-09" db="EMBL/GenBank/DDBJ databases">
        <authorList>
            <person name="Sun Q."/>
            <person name="Mori K."/>
        </authorList>
    </citation>
    <scope>NUCLEOTIDE SEQUENCE [LARGE SCALE GENOMIC DNA]</scope>
    <source>
        <strain evidence="1 2">CECT 8300</strain>
    </source>
</reference>
<dbReference type="CDD" id="cd08916">
    <property type="entry name" value="TrHb3_P"/>
    <property type="match status" value="1"/>
</dbReference>
<dbReference type="InterPro" id="IPR009050">
    <property type="entry name" value="Globin-like_sf"/>
</dbReference>
<dbReference type="Proteomes" id="UP001589590">
    <property type="component" value="Unassembled WGS sequence"/>
</dbReference>
<keyword evidence="2" id="KW-1185">Reference proteome</keyword>
<dbReference type="Gene3D" id="1.10.490.10">
    <property type="entry name" value="Globins"/>
    <property type="match status" value="1"/>
</dbReference>
<gene>
    <name evidence="1" type="ORF">ACFFU1_06225</name>
</gene>
<organism evidence="1 2">
    <name type="scientific">Algibacter miyuki</name>
    <dbReference type="NCBI Taxonomy" id="1306933"/>
    <lineage>
        <taxon>Bacteria</taxon>
        <taxon>Pseudomonadati</taxon>
        <taxon>Bacteroidota</taxon>
        <taxon>Flavobacteriia</taxon>
        <taxon>Flavobacteriales</taxon>
        <taxon>Flavobacteriaceae</taxon>
        <taxon>Algibacter</taxon>
    </lineage>
</organism>
<dbReference type="RefSeq" id="WP_290274060.1">
    <property type="nucleotide sequence ID" value="NZ_JAUFQP010000013.1"/>
</dbReference>
<name>A0ABV5GXY0_9FLAO</name>
<dbReference type="EMBL" id="JBHMFA010000005">
    <property type="protein sequence ID" value="MFB9104483.1"/>
    <property type="molecule type" value="Genomic_DNA"/>
</dbReference>
<protein>
    <submittedName>
        <fullName evidence="1">Group III truncated hemoglobin</fullName>
    </submittedName>
</protein>
<comment type="caution">
    <text evidence="1">The sequence shown here is derived from an EMBL/GenBank/DDBJ whole genome shotgun (WGS) entry which is preliminary data.</text>
</comment>
<dbReference type="InterPro" id="IPR012292">
    <property type="entry name" value="Globin/Proto"/>
</dbReference>
<sequence length="132" mass="15550">MKQIENRADVYKLVSEFYTVIRANPVLGPIFNHHILDDQWPAHIDKLTDFWVTNLFGEICFKGNPSQAHLKVDNHLNHNMEQHHFEIWLNLWFETIDNWFDGALAQRAKDAATRMATGQYLFVLKSRQQINT</sequence>